<dbReference type="EMBL" id="BPRA01000001">
    <property type="protein sequence ID" value="GJE53902.1"/>
    <property type="molecule type" value="Genomic_DNA"/>
</dbReference>
<comment type="caution">
    <text evidence="2">The sequence shown here is derived from an EMBL/GenBank/DDBJ whole genome shotgun (WGS) entry which is preliminary data.</text>
</comment>
<feature type="region of interest" description="Disordered" evidence="1">
    <location>
        <begin position="36"/>
        <end position="57"/>
    </location>
</feature>
<reference evidence="2" key="2">
    <citation type="submission" date="2021-08" db="EMBL/GenBank/DDBJ databases">
        <authorList>
            <person name="Tani A."/>
            <person name="Ola A."/>
            <person name="Ogura Y."/>
            <person name="Katsura K."/>
            <person name="Hayashi T."/>
        </authorList>
    </citation>
    <scope>NUCLEOTIDE SEQUENCE</scope>
    <source>
        <strain evidence="2">DSM 23674</strain>
    </source>
</reference>
<evidence type="ECO:0000256" key="1">
    <source>
        <dbReference type="SAM" id="MobiDB-lite"/>
    </source>
</evidence>
<organism evidence="2 3">
    <name type="scientific">Methylobacterium thuringiense</name>
    <dbReference type="NCBI Taxonomy" id="1003091"/>
    <lineage>
        <taxon>Bacteria</taxon>
        <taxon>Pseudomonadati</taxon>
        <taxon>Pseudomonadota</taxon>
        <taxon>Alphaproteobacteria</taxon>
        <taxon>Hyphomicrobiales</taxon>
        <taxon>Methylobacteriaceae</taxon>
        <taxon>Methylobacterium</taxon>
    </lineage>
</organism>
<feature type="compositionally biased region" description="Polar residues" evidence="1">
    <location>
        <begin position="47"/>
        <end position="57"/>
    </location>
</feature>
<keyword evidence="3" id="KW-1185">Reference proteome</keyword>
<evidence type="ECO:0000313" key="3">
    <source>
        <dbReference type="Proteomes" id="UP001055101"/>
    </source>
</evidence>
<sequence>MNPFQAIKKAYAALCGSLSDTSDRLGRQNADRLKRLDAYNARYGKTTPKNGTGSDRH</sequence>
<dbReference type="Proteomes" id="UP001055101">
    <property type="component" value="Unassembled WGS sequence"/>
</dbReference>
<gene>
    <name evidence="2" type="ORF">EKPJFOCH_0370</name>
</gene>
<proteinExistence type="predicted"/>
<reference evidence="2" key="1">
    <citation type="journal article" date="2021" name="Front. Microbiol.">
        <title>Comprehensive Comparative Genomics and Phenotyping of Methylobacterium Species.</title>
        <authorList>
            <person name="Alessa O."/>
            <person name="Ogura Y."/>
            <person name="Fujitani Y."/>
            <person name="Takami H."/>
            <person name="Hayashi T."/>
            <person name="Sahin N."/>
            <person name="Tani A."/>
        </authorList>
    </citation>
    <scope>NUCLEOTIDE SEQUENCE</scope>
    <source>
        <strain evidence="2">DSM 23674</strain>
    </source>
</reference>
<protein>
    <submittedName>
        <fullName evidence="2">Uncharacterized protein</fullName>
    </submittedName>
</protein>
<accession>A0ABQ4TIM3</accession>
<name>A0ABQ4TIM3_9HYPH</name>
<evidence type="ECO:0000313" key="2">
    <source>
        <dbReference type="EMBL" id="GJE53902.1"/>
    </source>
</evidence>
<dbReference type="RefSeq" id="WP_238230481.1">
    <property type="nucleotide sequence ID" value="NZ_BPRA01000001.1"/>
</dbReference>